<evidence type="ECO:0000313" key="2">
    <source>
        <dbReference type="EMBL" id="KAF6212273.1"/>
    </source>
</evidence>
<feature type="compositionally biased region" description="Polar residues" evidence="1">
    <location>
        <begin position="121"/>
        <end position="135"/>
    </location>
</feature>
<name>A0A6A4JUH3_APOLU</name>
<evidence type="ECO:0000256" key="1">
    <source>
        <dbReference type="SAM" id="MobiDB-lite"/>
    </source>
</evidence>
<proteinExistence type="predicted"/>
<comment type="caution">
    <text evidence="2">The sequence shown here is derived from an EMBL/GenBank/DDBJ whole genome shotgun (WGS) entry which is preliminary data.</text>
</comment>
<dbReference type="Proteomes" id="UP000466442">
    <property type="component" value="Unassembled WGS sequence"/>
</dbReference>
<feature type="region of interest" description="Disordered" evidence="1">
    <location>
        <begin position="1"/>
        <end position="46"/>
    </location>
</feature>
<dbReference type="AlphaFoldDB" id="A0A6A4JUH3"/>
<dbReference type="EMBL" id="WIXP02000004">
    <property type="protein sequence ID" value="KAF6212273.1"/>
    <property type="molecule type" value="Genomic_DNA"/>
</dbReference>
<gene>
    <name evidence="2" type="ORF">GE061_012795</name>
</gene>
<organism evidence="2 3">
    <name type="scientific">Apolygus lucorum</name>
    <name type="common">Small green plant bug</name>
    <name type="synonym">Lygocoris lucorum</name>
    <dbReference type="NCBI Taxonomy" id="248454"/>
    <lineage>
        <taxon>Eukaryota</taxon>
        <taxon>Metazoa</taxon>
        <taxon>Ecdysozoa</taxon>
        <taxon>Arthropoda</taxon>
        <taxon>Hexapoda</taxon>
        <taxon>Insecta</taxon>
        <taxon>Pterygota</taxon>
        <taxon>Neoptera</taxon>
        <taxon>Paraneoptera</taxon>
        <taxon>Hemiptera</taxon>
        <taxon>Heteroptera</taxon>
        <taxon>Panheteroptera</taxon>
        <taxon>Cimicomorpha</taxon>
        <taxon>Miridae</taxon>
        <taxon>Mirini</taxon>
        <taxon>Apolygus</taxon>
    </lineage>
</organism>
<protein>
    <submittedName>
        <fullName evidence="2">Uncharacterized protein</fullName>
    </submittedName>
</protein>
<evidence type="ECO:0000313" key="3">
    <source>
        <dbReference type="Proteomes" id="UP000466442"/>
    </source>
</evidence>
<reference evidence="2" key="1">
    <citation type="journal article" date="2021" name="Mol. Ecol. Resour.">
        <title>Apolygus lucorum genome provides insights into omnivorousness and mesophyll feeding.</title>
        <authorList>
            <person name="Liu Y."/>
            <person name="Liu H."/>
            <person name="Wang H."/>
            <person name="Huang T."/>
            <person name="Liu B."/>
            <person name="Yang B."/>
            <person name="Yin L."/>
            <person name="Li B."/>
            <person name="Zhang Y."/>
            <person name="Zhang S."/>
            <person name="Jiang F."/>
            <person name="Zhang X."/>
            <person name="Ren Y."/>
            <person name="Wang B."/>
            <person name="Wang S."/>
            <person name="Lu Y."/>
            <person name="Wu K."/>
            <person name="Fan W."/>
            <person name="Wang G."/>
        </authorList>
    </citation>
    <scope>NUCLEOTIDE SEQUENCE</scope>
    <source>
        <strain evidence="2">12Hb</strain>
    </source>
</reference>
<keyword evidence="3" id="KW-1185">Reference proteome</keyword>
<sequence length="141" mass="15307">MLSLSSLLNTESAAPAQHPMDDRGEHYSYSNPWKGGGGSSKGKKGSQSALSALTLLAFLFFLNMLQSALQEQMANNSPIVVMMTTTTTTTTTVEGQRQKREEPILNEKGDTALRNDKRNSKCQSCESSTVATTIDSPYDQP</sequence>
<feature type="compositionally biased region" description="Polar residues" evidence="1">
    <location>
        <begin position="1"/>
        <end position="12"/>
    </location>
</feature>
<feature type="region of interest" description="Disordered" evidence="1">
    <location>
        <begin position="89"/>
        <end position="141"/>
    </location>
</feature>
<accession>A0A6A4JUH3</accession>
<feature type="compositionally biased region" description="Basic and acidic residues" evidence="1">
    <location>
        <begin position="96"/>
        <end position="119"/>
    </location>
</feature>